<reference evidence="1" key="1">
    <citation type="submission" date="2019-08" db="EMBL/GenBank/DDBJ databases">
        <authorList>
            <person name="Kucharzyk K."/>
            <person name="Murdoch R.W."/>
            <person name="Higgins S."/>
            <person name="Loffler F."/>
        </authorList>
    </citation>
    <scope>NUCLEOTIDE SEQUENCE</scope>
</reference>
<proteinExistence type="predicted"/>
<gene>
    <name evidence="1" type="ORF">SDC9_145260</name>
</gene>
<protein>
    <submittedName>
        <fullName evidence="1">Uncharacterized protein</fullName>
    </submittedName>
</protein>
<name>A0A645E9J5_9ZZZZ</name>
<dbReference type="AlphaFoldDB" id="A0A645E9J5"/>
<evidence type="ECO:0000313" key="1">
    <source>
        <dbReference type="EMBL" id="MPM98079.1"/>
    </source>
</evidence>
<accession>A0A645E9J5</accession>
<comment type="caution">
    <text evidence="1">The sequence shown here is derived from an EMBL/GenBank/DDBJ whole genome shotgun (WGS) entry which is preliminary data.</text>
</comment>
<organism evidence="1">
    <name type="scientific">bioreactor metagenome</name>
    <dbReference type="NCBI Taxonomy" id="1076179"/>
    <lineage>
        <taxon>unclassified sequences</taxon>
        <taxon>metagenomes</taxon>
        <taxon>ecological metagenomes</taxon>
    </lineage>
</organism>
<sequence>MDIGELEQTNGGSIIDAIIDVVVDKVKKEIRDFLTPKY</sequence>
<dbReference type="EMBL" id="VSSQ01044270">
    <property type="protein sequence ID" value="MPM98079.1"/>
    <property type="molecule type" value="Genomic_DNA"/>
</dbReference>